<dbReference type="Proteomes" id="UP000549913">
    <property type="component" value="Unassembled WGS sequence"/>
</dbReference>
<dbReference type="RefSeq" id="WP_271206595.1">
    <property type="nucleotide sequence ID" value="NZ_BSEW01000002.1"/>
</dbReference>
<reference evidence="15 16" key="1">
    <citation type="submission" date="2020-07" db="EMBL/GenBank/DDBJ databases">
        <title>Sequencing the genomes of 1000 actinobacteria strains.</title>
        <authorList>
            <person name="Klenk H.-P."/>
        </authorList>
    </citation>
    <scope>NUCLEOTIDE SEQUENCE [LARGE SCALE GENOMIC DNA]</scope>
    <source>
        <strain evidence="15 16">DSM 26474</strain>
    </source>
</reference>
<dbReference type="InterPro" id="IPR010737">
    <property type="entry name" value="4-carb_acid_sugar_kinase_N"/>
</dbReference>
<dbReference type="EMBL" id="JACCBM010000001">
    <property type="protein sequence ID" value="NYD71038.1"/>
    <property type="molecule type" value="Genomic_DNA"/>
</dbReference>
<comment type="function">
    <text evidence="9">Catalyzes the ATP-dependent phosphorylation of 3-oxo-tetronate to 3-oxo-tetronate 4-phosphate.</text>
</comment>
<dbReference type="InterPro" id="IPR050007">
    <property type="entry name" value="OtnK"/>
</dbReference>
<evidence type="ECO:0000256" key="4">
    <source>
        <dbReference type="ARBA" id="ARBA00022777"/>
    </source>
</evidence>
<evidence type="ECO:0000256" key="2">
    <source>
        <dbReference type="ARBA" id="ARBA00022679"/>
    </source>
</evidence>
<evidence type="ECO:0000313" key="15">
    <source>
        <dbReference type="EMBL" id="NYD71038.1"/>
    </source>
</evidence>
<keyword evidence="6" id="KW-0119">Carbohydrate metabolism</keyword>
<keyword evidence="5" id="KW-0067">ATP-binding</keyword>
<keyword evidence="2" id="KW-0808">Transferase</keyword>
<comment type="catalytic activity">
    <reaction evidence="8">
        <text>3-dehydro-D-erythronate + ATP = 3-dehydro-4-O-phospho-D-erythronate + ADP + H(+)</text>
        <dbReference type="Rhea" id="RHEA:52556"/>
        <dbReference type="ChEBI" id="CHEBI:15378"/>
        <dbReference type="ChEBI" id="CHEBI:30616"/>
        <dbReference type="ChEBI" id="CHEBI:57958"/>
        <dbReference type="ChEBI" id="CHEBI:136593"/>
        <dbReference type="ChEBI" id="CHEBI:456216"/>
        <dbReference type="EC" id="2.7.1.217"/>
    </reaction>
</comment>
<keyword evidence="3" id="KW-0547">Nucleotide-binding</keyword>
<feature type="domain" description="Four-carbon acid sugar kinase N-terminal" evidence="13">
    <location>
        <begin position="14"/>
        <end position="236"/>
    </location>
</feature>
<keyword evidence="16" id="KW-1185">Reference proteome</keyword>
<keyword evidence="4" id="KW-0418">Kinase</keyword>
<name>A0A852SQ66_9MICO</name>
<evidence type="ECO:0000256" key="9">
    <source>
        <dbReference type="ARBA" id="ARBA00037335"/>
    </source>
</evidence>
<dbReference type="GO" id="GO:0016301">
    <property type="term" value="F:kinase activity"/>
    <property type="evidence" value="ECO:0007669"/>
    <property type="project" value="UniProtKB-KW"/>
</dbReference>
<dbReference type="Pfam" id="PF07005">
    <property type="entry name" value="SBD_N"/>
    <property type="match status" value="1"/>
</dbReference>
<organism evidence="15 16">
    <name type="scientific">Herbiconiux flava</name>
    <dbReference type="NCBI Taxonomy" id="881268"/>
    <lineage>
        <taxon>Bacteria</taxon>
        <taxon>Bacillati</taxon>
        <taxon>Actinomycetota</taxon>
        <taxon>Actinomycetes</taxon>
        <taxon>Micrococcales</taxon>
        <taxon>Microbacteriaceae</taxon>
        <taxon>Herbiconiux</taxon>
    </lineage>
</organism>
<sequence length="440" mass="46251">MFRQLEEEDAVLRLGAIADDFTGATDLATSLRERGFRVAVALDPDAVPRAGEADGLDAVIVALKTRTAPVREAVDRSLAAIQKLSELQPEQYFVKYCSTFDSTRTGNIGPILDAVLDEVGATRTVVVPSFPDNGRTVRQGRLFVEGELLSDSPMRHHPLTPMTESRVADILAPQTPRSISEVSLEIVRQGPEQVRSALEESASAYAVVDAVTDDDLATIHAATADWRVLSGSAGLAFGMQGDHDPAAQPFEAPDGRRLVLCGSASAKTRAQIANALAAGAQGFKLDIDRALADPDGLLTDTLSWLAGLADDSLPVIYSVATLDDIRATDARSTADPAAAVERVLARIAHEAVHRLGVRRIVVAGGETSGAVATALGCRRLLIGPQLAPGVCWALADTEDVSARSAAGAAARAHPPTVALALKSGNFGADDLFTTAWKVLS</sequence>
<dbReference type="GO" id="GO:0005524">
    <property type="term" value="F:ATP binding"/>
    <property type="evidence" value="ECO:0007669"/>
    <property type="project" value="UniProtKB-KW"/>
</dbReference>
<evidence type="ECO:0000256" key="3">
    <source>
        <dbReference type="ARBA" id="ARBA00022741"/>
    </source>
</evidence>
<evidence type="ECO:0000259" key="14">
    <source>
        <dbReference type="Pfam" id="PF17042"/>
    </source>
</evidence>
<proteinExistence type="inferred from homology"/>
<dbReference type="NCBIfam" id="NF043035">
    <property type="entry name" value="OxoTetrKin"/>
    <property type="match status" value="1"/>
</dbReference>
<dbReference type="InterPro" id="IPR037051">
    <property type="entry name" value="4-carb_acid_sugar_kinase_N_sf"/>
</dbReference>
<evidence type="ECO:0000256" key="8">
    <source>
        <dbReference type="ARBA" id="ARBA00036346"/>
    </source>
</evidence>
<evidence type="ECO:0000256" key="1">
    <source>
        <dbReference type="ARBA" id="ARBA00005715"/>
    </source>
</evidence>
<dbReference type="AlphaFoldDB" id="A0A852SQ66"/>
<dbReference type="SUPFAM" id="SSF142764">
    <property type="entry name" value="YgbK-like"/>
    <property type="match status" value="1"/>
</dbReference>
<evidence type="ECO:0000313" key="16">
    <source>
        <dbReference type="Proteomes" id="UP000549913"/>
    </source>
</evidence>
<evidence type="ECO:0000256" key="5">
    <source>
        <dbReference type="ARBA" id="ARBA00022840"/>
    </source>
</evidence>
<feature type="domain" description="Four-carbon acid sugar kinase nucleotide binding" evidence="14">
    <location>
        <begin position="258"/>
        <end position="432"/>
    </location>
</feature>
<gene>
    <name evidence="15" type="ORF">BJ984_002196</name>
</gene>
<dbReference type="EC" id="2.7.1.217" evidence="10"/>
<evidence type="ECO:0000256" key="10">
    <source>
        <dbReference type="ARBA" id="ARBA00039095"/>
    </source>
</evidence>
<dbReference type="InterPro" id="IPR042213">
    <property type="entry name" value="NBD_C_sf"/>
</dbReference>
<evidence type="ECO:0000256" key="12">
    <source>
        <dbReference type="ARBA" id="ARBA00041377"/>
    </source>
</evidence>
<evidence type="ECO:0000256" key="7">
    <source>
        <dbReference type="ARBA" id="ARBA00035898"/>
    </source>
</evidence>
<dbReference type="Gene3D" id="3.40.980.20">
    <property type="entry name" value="Four-carbon acid sugar kinase, nucleotide binding domain"/>
    <property type="match status" value="1"/>
</dbReference>
<protein>
    <recommendedName>
        <fullName evidence="11">3-oxo-tetronate kinase</fullName>
        <ecNumber evidence="10">2.7.1.217</ecNumber>
    </recommendedName>
    <alternativeName>
        <fullName evidence="12">3-dehydrotetronate 4-kinase</fullName>
    </alternativeName>
</protein>
<comment type="similarity">
    <text evidence="1">Belongs to the four-carbon acid sugar kinase family.</text>
</comment>
<evidence type="ECO:0000256" key="11">
    <source>
        <dbReference type="ARBA" id="ARBA00039461"/>
    </source>
</evidence>
<dbReference type="Pfam" id="PF17042">
    <property type="entry name" value="NBD_C"/>
    <property type="match status" value="1"/>
</dbReference>
<comment type="catalytic activity">
    <reaction evidence="7">
        <text>3-dehydro-L-erythronate + ATP = 3-dehydro-4-O-phospho-L-erythronate + ADP + H(+)</text>
        <dbReference type="Rhea" id="RHEA:52552"/>
        <dbReference type="ChEBI" id="CHEBI:15378"/>
        <dbReference type="ChEBI" id="CHEBI:30616"/>
        <dbReference type="ChEBI" id="CHEBI:136592"/>
        <dbReference type="ChEBI" id="CHEBI:136670"/>
        <dbReference type="ChEBI" id="CHEBI:456216"/>
        <dbReference type="EC" id="2.7.1.217"/>
    </reaction>
</comment>
<evidence type="ECO:0000259" key="13">
    <source>
        <dbReference type="Pfam" id="PF07005"/>
    </source>
</evidence>
<comment type="caution">
    <text evidence="15">The sequence shown here is derived from an EMBL/GenBank/DDBJ whole genome shotgun (WGS) entry which is preliminary data.</text>
</comment>
<accession>A0A852SQ66</accession>
<dbReference type="InterPro" id="IPR031475">
    <property type="entry name" value="NBD_C"/>
</dbReference>
<evidence type="ECO:0000256" key="6">
    <source>
        <dbReference type="ARBA" id="ARBA00023277"/>
    </source>
</evidence>
<dbReference type="Gene3D" id="3.40.50.10840">
    <property type="entry name" value="Putative sugar-binding, N-terminal domain"/>
    <property type="match status" value="1"/>
</dbReference>